<evidence type="ECO:0000313" key="1">
    <source>
        <dbReference type="EMBL" id="CBA04984.1"/>
    </source>
</evidence>
<protein>
    <submittedName>
        <fullName evidence="1">Uncharacterized protein</fullName>
    </submittedName>
</protein>
<organism evidence="1">
    <name type="scientific">Neisseria meningitidis alpha275</name>
    <dbReference type="NCBI Taxonomy" id="295996"/>
    <lineage>
        <taxon>Bacteria</taxon>
        <taxon>Pseudomonadati</taxon>
        <taxon>Pseudomonadota</taxon>
        <taxon>Betaproteobacteria</taxon>
        <taxon>Neisseriales</taxon>
        <taxon>Neisseriaceae</taxon>
        <taxon>Neisseria</taxon>
    </lineage>
</organism>
<proteinExistence type="predicted"/>
<gene>
    <name evidence="1" type="ORF">NMW_0379</name>
</gene>
<name>C6SHG1_NEIME</name>
<dbReference type="AlphaFoldDB" id="C6SHG1"/>
<reference evidence="1" key="1">
    <citation type="journal article" date="2008" name="Proc. Natl. Acad. Sci. U.S.A.">
        <title>Whole-genome comparison of disease and carriage strains provides insights into virulence evolution in Neisseria meningitidis.</title>
        <authorList>
            <person name="Schoen C."/>
            <person name="Blom J."/>
            <person name="Claus H."/>
            <person name="Schramm-Glueck A."/>
            <person name="Brandt P."/>
            <person name="Mueller T."/>
            <person name="Goesmann A."/>
            <person name="Joseph B."/>
            <person name="Konietzny S."/>
            <person name="Kurzai O."/>
            <person name="Schmitt C."/>
            <person name="Friedrich T."/>
            <person name="Linke B."/>
            <person name="Vogel U."/>
            <person name="Frosch M."/>
        </authorList>
    </citation>
    <scope>NUCLEOTIDE SEQUENCE</scope>
    <source>
        <strain evidence="1">Alpha275</strain>
    </source>
</reference>
<dbReference type="EMBL" id="AM889138">
    <property type="protein sequence ID" value="CBA04984.1"/>
    <property type="molecule type" value="Genomic_DNA"/>
</dbReference>
<sequence>MLISCVFIYNPNIRFSKKRARRAPPETVYFKTEFYIKNALRKAFSLRLFPAGRRRT</sequence>
<accession>C6SHG1</accession>